<protein>
    <recommendedName>
        <fullName evidence="6">PEP-CTERM sorting domain-containing protein</fullName>
    </recommendedName>
</protein>
<dbReference type="Proteomes" id="UP000622638">
    <property type="component" value="Unassembled WGS sequence"/>
</dbReference>
<gene>
    <name evidence="2" type="ORF">GCM10011572_37480</name>
    <name evidence="3" type="ORF">GM672_16330</name>
</gene>
<accession>A0A6I3SYY9</accession>
<dbReference type="EMBL" id="WNKZ01000048">
    <property type="protein sequence ID" value="MTV54299.1"/>
    <property type="molecule type" value="Genomic_DNA"/>
</dbReference>
<reference evidence="5" key="2">
    <citation type="journal article" date="2019" name="Int. J. Syst. Evol. Microbiol.">
        <title>The Global Catalogue of Microorganisms (GCM) 10K type strain sequencing project: providing services to taxonomists for standard genome sequencing and annotation.</title>
        <authorList>
            <consortium name="The Broad Institute Genomics Platform"/>
            <consortium name="The Broad Institute Genome Sequencing Center for Infectious Disease"/>
            <person name="Wu L."/>
            <person name="Ma J."/>
        </authorList>
    </citation>
    <scope>NUCLEOTIDE SEQUENCE [LARGE SCALE GENOMIC DNA]</scope>
    <source>
        <strain evidence="5">CGMCC 1.15931</strain>
    </source>
</reference>
<reference evidence="3 4" key="3">
    <citation type="submission" date="2019-11" db="EMBL/GenBank/DDBJ databases">
        <title>Type strains purchased from KCTC, JCM and DSMZ.</title>
        <authorList>
            <person name="Lu H."/>
        </authorList>
    </citation>
    <scope>NUCLEOTIDE SEQUENCE [LARGE SCALE GENOMIC DNA]</scope>
    <source>
        <strain evidence="3 4">KCTC 52429</strain>
    </source>
</reference>
<evidence type="ECO:0000313" key="4">
    <source>
        <dbReference type="Proteomes" id="UP000430634"/>
    </source>
</evidence>
<evidence type="ECO:0000313" key="5">
    <source>
        <dbReference type="Proteomes" id="UP000622638"/>
    </source>
</evidence>
<reference evidence="2" key="1">
    <citation type="journal article" date="2014" name="Int. J. Syst. Evol. Microbiol.">
        <title>Complete genome of a new Firmicutes species belonging to the dominant human colonic microbiota ('Ruminococcus bicirculans') reveals two chromosomes and a selective capacity to utilize plant glucans.</title>
        <authorList>
            <consortium name="NISC Comparative Sequencing Program"/>
            <person name="Wegmann U."/>
            <person name="Louis P."/>
            <person name="Goesmann A."/>
            <person name="Henrissat B."/>
            <person name="Duncan S.H."/>
            <person name="Flint H.J."/>
        </authorList>
    </citation>
    <scope>NUCLEOTIDE SEQUENCE</scope>
    <source>
        <strain evidence="2">CGMCC 1.15931</strain>
    </source>
</reference>
<name>A0A6I3SYY9_9BURK</name>
<dbReference type="EMBL" id="BMKG01000017">
    <property type="protein sequence ID" value="GGC12595.1"/>
    <property type="molecule type" value="Genomic_DNA"/>
</dbReference>
<dbReference type="RefSeq" id="WP_155471599.1">
    <property type="nucleotide sequence ID" value="NZ_BMKG01000017.1"/>
</dbReference>
<evidence type="ECO:0000313" key="2">
    <source>
        <dbReference type="EMBL" id="GGC12595.1"/>
    </source>
</evidence>
<proteinExistence type="predicted"/>
<evidence type="ECO:0000313" key="3">
    <source>
        <dbReference type="EMBL" id="MTV54299.1"/>
    </source>
</evidence>
<dbReference type="Proteomes" id="UP000430634">
    <property type="component" value="Unassembled WGS sequence"/>
</dbReference>
<organism evidence="3 4">
    <name type="scientific">Pseudoduganella buxea</name>
    <dbReference type="NCBI Taxonomy" id="1949069"/>
    <lineage>
        <taxon>Bacteria</taxon>
        <taxon>Pseudomonadati</taxon>
        <taxon>Pseudomonadota</taxon>
        <taxon>Betaproteobacteria</taxon>
        <taxon>Burkholderiales</taxon>
        <taxon>Oxalobacteraceae</taxon>
        <taxon>Telluria group</taxon>
        <taxon>Pseudoduganella</taxon>
    </lineage>
</organism>
<feature type="region of interest" description="Disordered" evidence="1">
    <location>
        <begin position="172"/>
        <end position="205"/>
    </location>
</feature>
<dbReference type="AlphaFoldDB" id="A0A6I3SYY9"/>
<sequence length="240" mass="25779">MPITAAALAASLVFSATCSWNRPGVDPYRGDAAGALAHYPDIPPDGRQALLAKIAAGTPDDTVHIGRDTITGKLDYDPVIRDMHFGKRRVCGTVDRAGWHAARSEPAAVYCAGEHCILVPRICGNVSRVRRRPAAPQPAPANTRVEVIEAPGQPWQPASHPLDWALGIELGLADSTPPDEEEEDSPERPVVVPDPGVAPPWDWHPGGSLQPVPEASTWAMLVAGFGCLAGWRRLTDRKRH</sequence>
<dbReference type="NCBIfam" id="NF038119">
    <property type="entry name" value="PEP_CTERM_MHFG"/>
    <property type="match status" value="1"/>
</dbReference>
<evidence type="ECO:0000256" key="1">
    <source>
        <dbReference type="SAM" id="MobiDB-lite"/>
    </source>
</evidence>
<keyword evidence="5" id="KW-1185">Reference proteome</keyword>
<dbReference type="OrthoDB" id="8703356at2"/>
<evidence type="ECO:0008006" key="6">
    <source>
        <dbReference type="Google" id="ProtNLM"/>
    </source>
</evidence>
<reference evidence="2" key="4">
    <citation type="submission" date="2024-05" db="EMBL/GenBank/DDBJ databases">
        <authorList>
            <person name="Sun Q."/>
            <person name="Zhou Y."/>
        </authorList>
    </citation>
    <scope>NUCLEOTIDE SEQUENCE</scope>
    <source>
        <strain evidence="2">CGMCC 1.15931</strain>
    </source>
</reference>
<comment type="caution">
    <text evidence="3">The sequence shown here is derived from an EMBL/GenBank/DDBJ whole genome shotgun (WGS) entry which is preliminary data.</text>
</comment>